<dbReference type="Pfam" id="PF06985">
    <property type="entry name" value="HET"/>
    <property type="match status" value="1"/>
</dbReference>
<evidence type="ECO:0000313" key="2">
    <source>
        <dbReference type="EMBL" id="KAF2026981.1"/>
    </source>
</evidence>
<dbReference type="InterPro" id="IPR010730">
    <property type="entry name" value="HET"/>
</dbReference>
<evidence type="ECO:0000259" key="1">
    <source>
        <dbReference type="Pfam" id="PF06985"/>
    </source>
</evidence>
<comment type="caution">
    <text evidence="2">The sequence shown here is derived from an EMBL/GenBank/DDBJ whole genome shotgun (WGS) entry which is preliminary data.</text>
</comment>
<organism evidence="2 3">
    <name type="scientific">Setomelanomma holmii</name>
    <dbReference type="NCBI Taxonomy" id="210430"/>
    <lineage>
        <taxon>Eukaryota</taxon>
        <taxon>Fungi</taxon>
        <taxon>Dikarya</taxon>
        <taxon>Ascomycota</taxon>
        <taxon>Pezizomycotina</taxon>
        <taxon>Dothideomycetes</taxon>
        <taxon>Pleosporomycetidae</taxon>
        <taxon>Pleosporales</taxon>
        <taxon>Pleosporineae</taxon>
        <taxon>Phaeosphaeriaceae</taxon>
        <taxon>Setomelanomma</taxon>
    </lineage>
</organism>
<dbReference type="PANTHER" id="PTHR33112:SF9">
    <property type="entry name" value="HETEROKARYON INCOMPATIBILITY DOMAIN-CONTAINING PROTEIN"/>
    <property type="match status" value="1"/>
</dbReference>
<gene>
    <name evidence="2" type="ORF">EK21DRAFT_72945</name>
</gene>
<dbReference type="EMBL" id="ML978233">
    <property type="protein sequence ID" value="KAF2026981.1"/>
    <property type="molecule type" value="Genomic_DNA"/>
</dbReference>
<dbReference type="Proteomes" id="UP000799777">
    <property type="component" value="Unassembled WGS sequence"/>
</dbReference>
<name>A0A9P4H2X5_9PLEO</name>
<protein>
    <recommendedName>
        <fullName evidence="1">Heterokaryon incompatibility domain-containing protein</fullName>
    </recommendedName>
</protein>
<dbReference type="PANTHER" id="PTHR33112">
    <property type="entry name" value="DOMAIN PROTEIN, PUTATIVE-RELATED"/>
    <property type="match status" value="1"/>
</dbReference>
<feature type="domain" description="Heterokaryon incompatibility" evidence="1">
    <location>
        <begin position="62"/>
        <end position="170"/>
    </location>
</feature>
<feature type="non-terminal residue" evidence="2">
    <location>
        <position position="1"/>
    </location>
</feature>
<reference evidence="2" key="1">
    <citation type="journal article" date="2020" name="Stud. Mycol.">
        <title>101 Dothideomycetes genomes: a test case for predicting lifestyles and emergence of pathogens.</title>
        <authorList>
            <person name="Haridas S."/>
            <person name="Albert R."/>
            <person name="Binder M."/>
            <person name="Bloem J."/>
            <person name="Labutti K."/>
            <person name="Salamov A."/>
            <person name="Andreopoulos B."/>
            <person name="Baker S."/>
            <person name="Barry K."/>
            <person name="Bills G."/>
            <person name="Bluhm B."/>
            <person name="Cannon C."/>
            <person name="Castanera R."/>
            <person name="Culley D."/>
            <person name="Daum C."/>
            <person name="Ezra D."/>
            <person name="Gonzalez J."/>
            <person name="Henrissat B."/>
            <person name="Kuo A."/>
            <person name="Liang C."/>
            <person name="Lipzen A."/>
            <person name="Lutzoni F."/>
            <person name="Magnuson J."/>
            <person name="Mondo S."/>
            <person name="Nolan M."/>
            <person name="Ohm R."/>
            <person name="Pangilinan J."/>
            <person name="Park H.-J."/>
            <person name="Ramirez L."/>
            <person name="Alfaro M."/>
            <person name="Sun H."/>
            <person name="Tritt A."/>
            <person name="Yoshinaga Y."/>
            <person name="Zwiers L.-H."/>
            <person name="Turgeon B."/>
            <person name="Goodwin S."/>
            <person name="Spatafora J."/>
            <person name="Crous P."/>
            <person name="Grigoriev I."/>
        </authorList>
    </citation>
    <scope>NUCLEOTIDE SEQUENCE</scope>
    <source>
        <strain evidence="2">CBS 110217</strain>
    </source>
</reference>
<keyword evidence="3" id="KW-1185">Reference proteome</keyword>
<proteinExistence type="predicted"/>
<sequence length="194" mass="22205">LREARMQASLERARLWLYKCRIDHVACRKEIPHLTRYPTRLLEIESQTSVRLIETRGIKSDYACLSHCWGPEGNSKVLGTLKDNYETFKENIPWSMMPATFRDVVWFTFRLGITHIWIDSLCIVQDDLADWDREGAIMADIYTGCVVTLAATVSLGADQGCLPERFTSSKTRFYGNILTLASVSVAHCQSRQHM</sequence>
<evidence type="ECO:0000313" key="3">
    <source>
        <dbReference type="Proteomes" id="UP000799777"/>
    </source>
</evidence>
<dbReference type="OrthoDB" id="5362512at2759"/>
<dbReference type="AlphaFoldDB" id="A0A9P4H2X5"/>
<accession>A0A9P4H2X5</accession>